<evidence type="ECO:0000313" key="10">
    <source>
        <dbReference type="EMBL" id="GAA4750000.1"/>
    </source>
</evidence>
<feature type="transmembrane region" description="Helical" evidence="8">
    <location>
        <begin position="96"/>
        <end position="117"/>
    </location>
</feature>
<accession>A0ABP8Z8Y4</accession>
<evidence type="ECO:0000259" key="9">
    <source>
        <dbReference type="PROSITE" id="PS50850"/>
    </source>
</evidence>
<feature type="transmembrane region" description="Helical" evidence="8">
    <location>
        <begin position="274"/>
        <end position="294"/>
    </location>
</feature>
<name>A0ABP8Z8Y4_9ACTN</name>
<keyword evidence="5 8" id="KW-1133">Transmembrane helix</keyword>
<feature type="region of interest" description="Disordered" evidence="7">
    <location>
        <begin position="428"/>
        <end position="481"/>
    </location>
</feature>
<dbReference type="InterPro" id="IPR036259">
    <property type="entry name" value="MFS_trans_sf"/>
</dbReference>
<evidence type="ECO:0000256" key="6">
    <source>
        <dbReference type="ARBA" id="ARBA00023136"/>
    </source>
</evidence>
<keyword evidence="2" id="KW-0813">Transport</keyword>
<dbReference type="Pfam" id="PF05977">
    <property type="entry name" value="MFS_3"/>
    <property type="match status" value="1"/>
</dbReference>
<organism evidence="10 11">
    <name type="scientific">Gordonia alkaliphila</name>
    <dbReference type="NCBI Taxonomy" id="1053547"/>
    <lineage>
        <taxon>Bacteria</taxon>
        <taxon>Bacillati</taxon>
        <taxon>Actinomycetota</taxon>
        <taxon>Actinomycetes</taxon>
        <taxon>Mycobacteriales</taxon>
        <taxon>Gordoniaceae</taxon>
        <taxon>Gordonia</taxon>
    </lineage>
</organism>
<evidence type="ECO:0000256" key="1">
    <source>
        <dbReference type="ARBA" id="ARBA00004651"/>
    </source>
</evidence>
<protein>
    <submittedName>
        <fullName evidence="10">MFS transporter</fullName>
    </submittedName>
</protein>
<feature type="transmembrane region" description="Helical" evidence="8">
    <location>
        <begin position="362"/>
        <end position="385"/>
    </location>
</feature>
<keyword evidence="4 8" id="KW-0812">Transmembrane</keyword>
<feature type="compositionally biased region" description="Pro residues" evidence="7">
    <location>
        <begin position="470"/>
        <end position="481"/>
    </location>
</feature>
<dbReference type="CDD" id="cd06173">
    <property type="entry name" value="MFS_MefA_like"/>
    <property type="match status" value="1"/>
</dbReference>
<evidence type="ECO:0000256" key="4">
    <source>
        <dbReference type="ARBA" id="ARBA00022692"/>
    </source>
</evidence>
<keyword evidence="11" id="KW-1185">Reference proteome</keyword>
<gene>
    <name evidence="10" type="ORF">GCM10023217_20480</name>
</gene>
<dbReference type="InterPro" id="IPR010290">
    <property type="entry name" value="TM_effector"/>
</dbReference>
<dbReference type="Proteomes" id="UP001500822">
    <property type="component" value="Unassembled WGS sequence"/>
</dbReference>
<evidence type="ECO:0000256" key="2">
    <source>
        <dbReference type="ARBA" id="ARBA00022448"/>
    </source>
</evidence>
<sequence>MEYKEVRGVGFRRKKVGSSQTFAALAVPNFRMYVTGAFVSNIGTWIQRVAQDWLVLQLSGGSAMAVGITTALQFLPAVLLSPWGGLLADRVDKRKLLILTQSWMAISALGLGALTVAGVAETWHVYLFAFIFGIGAALDAPARQAFVSEVAGREHLTNAIGLNSSSFNAARLIGPGIAGLTMASAGVGWAILTNAVSYLAFLVALSMLNRSELSRSEPVARAKGQLREGFSYVAQRADLLIALGVAFAVGTFGMNFQMTNALMVRGEFHLGAEAYGLLGSIMGIGSLLGALIAARRGKVPSLRFVVGAATVVGVIITVSGLAPNYLWYAISLPITGLVVLLTLTAANMYIQTSVDPQVRGRVMALYMTVLMGGTPIGAPLLGWLAEIFGPRASLIGGGLLQLLVIGLVILLVRRRAVAAAPVSQVDEETDVVDVEPADPDPADPDPAVPDPVGVSSSESSPAAPPRVILPTPPSRRPVPTR</sequence>
<feature type="transmembrane region" description="Helical" evidence="8">
    <location>
        <begin position="229"/>
        <end position="254"/>
    </location>
</feature>
<reference evidence="11" key="1">
    <citation type="journal article" date="2019" name="Int. J. Syst. Evol. Microbiol.">
        <title>The Global Catalogue of Microorganisms (GCM) 10K type strain sequencing project: providing services to taxonomists for standard genome sequencing and annotation.</title>
        <authorList>
            <consortium name="The Broad Institute Genomics Platform"/>
            <consortium name="The Broad Institute Genome Sequencing Center for Infectious Disease"/>
            <person name="Wu L."/>
            <person name="Ma J."/>
        </authorList>
    </citation>
    <scope>NUCLEOTIDE SEQUENCE [LARGE SCALE GENOMIC DNA]</scope>
    <source>
        <strain evidence="11">JCM 18077</strain>
    </source>
</reference>
<dbReference type="InterPro" id="IPR020846">
    <property type="entry name" value="MFS_dom"/>
</dbReference>
<evidence type="ECO:0000256" key="7">
    <source>
        <dbReference type="SAM" id="MobiDB-lite"/>
    </source>
</evidence>
<keyword evidence="6 8" id="KW-0472">Membrane</keyword>
<feature type="transmembrane region" description="Helical" evidence="8">
    <location>
        <begin position="123"/>
        <end position="140"/>
    </location>
</feature>
<evidence type="ECO:0000256" key="3">
    <source>
        <dbReference type="ARBA" id="ARBA00022475"/>
    </source>
</evidence>
<feature type="compositionally biased region" description="Acidic residues" evidence="7">
    <location>
        <begin position="428"/>
        <end position="443"/>
    </location>
</feature>
<proteinExistence type="predicted"/>
<evidence type="ECO:0000313" key="11">
    <source>
        <dbReference type="Proteomes" id="UP001500822"/>
    </source>
</evidence>
<evidence type="ECO:0000256" key="8">
    <source>
        <dbReference type="SAM" id="Phobius"/>
    </source>
</evidence>
<feature type="compositionally biased region" description="Low complexity" evidence="7">
    <location>
        <begin position="450"/>
        <end position="461"/>
    </location>
</feature>
<feature type="transmembrane region" description="Helical" evidence="8">
    <location>
        <begin position="391"/>
        <end position="412"/>
    </location>
</feature>
<feature type="transmembrane region" description="Helical" evidence="8">
    <location>
        <begin position="301"/>
        <end position="319"/>
    </location>
</feature>
<dbReference type="EMBL" id="BAABIE010000008">
    <property type="protein sequence ID" value="GAA4750000.1"/>
    <property type="molecule type" value="Genomic_DNA"/>
</dbReference>
<dbReference type="SUPFAM" id="SSF103473">
    <property type="entry name" value="MFS general substrate transporter"/>
    <property type="match status" value="1"/>
</dbReference>
<evidence type="ECO:0000256" key="5">
    <source>
        <dbReference type="ARBA" id="ARBA00022989"/>
    </source>
</evidence>
<keyword evidence="3" id="KW-1003">Cell membrane</keyword>
<comment type="caution">
    <text evidence="10">The sequence shown here is derived from an EMBL/GenBank/DDBJ whole genome shotgun (WGS) entry which is preliminary data.</text>
</comment>
<dbReference type="Gene3D" id="1.20.1250.20">
    <property type="entry name" value="MFS general substrate transporter like domains"/>
    <property type="match status" value="1"/>
</dbReference>
<dbReference type="PANTHER" id="PTHR23513">
    <property type="entry name" value="INTEGRAL MEMBRANE EFFLUX PROTEIN-RELATED"/>
    <property type="match status" value="1"/>
</dbReference>
<feature type="transmembrane region" description="Helical" evidence="8">
    <location>
        <begin position="187"/>
        <end position="208"/>
    </location>
</feature>
<feature type="transmembrane region" description="Helical" evidence="8">
    <location>
        <begin position="21"/>
        <end position="43"/>
    </location>
</feature>
<feature type="domain" description="Major facilitator superfamily (MFS) profile" evidence="9">
    <location>
        <begin position="29"/>
        <end position="416"/>
    </location>
</feature>
<feature type="transmembrane region" description="Helical" evidence="8">
    <location>
        <begin position="63"/>
        <end position="84"/>
    </location>
</feature>
<dbReference type="PANTHER" id="PTHR23513:SF11">
    <property type="entry name" value="STAPHYLOFERRIN A TRANSPORTER"/>
    <property type="match status" value="1"/>
</dbReference>
<dbReference type="PROSITE" id="PS50850">
    <property type="entry name" value="MFS"/>
    <property type="match status" value="1"/>
</dbReference>
<comment type="subcellular location">
    <subcellularLocation>
        <location evidence="1">Cell membrane</location>
        <topology evidence="1">Multi-pass membrane protein</topology>
    </subcellularLocation>
</comment>
<feature type="transmembrane region" description="Helical" evidence="8">
    <location>
        <begin position="325"/>
        <end position="350"/>
    </location>
</feature>